<dbReference type="PRINTS" id="PR00385">
    <property type="entry name" value="P450"/>
</dbReference>
<dbReference type="PROSITE" id="PS00086">
    <property type="entry name" value="CYTOCHROME_P450"/>
    <property type="match status" value="1"/>
</dbReference>
<protein>
    <recommendedName>
        <fullName evidence="11">Cytochrome P450</fullName>
    </recommendedName>
</protein>
<gene>
    <name evidence="9" type="ORF">Plec18167_006041</name>
</gene>
<keyword evidence="3 8" id="KW-0349">Heme</keyword>
<evidence type="ECO:0000256" key="2">
    <source>
        <dbReference type="ARBA" id="ARBA00010617"/>
    </source>
</evidence>
<keyword evidence="7 8" id="KW-0503">Monooxygenase</keyword>
<sequence length="392" mass="45044">MPYGPQWRLHRRLHTSLLSVQASKAYRRLQDMQSKKLLQDFLYTNNFSEVFYQYTSDVMFTLAYGNGQGKDGSDHQRLHRINEMAMFILKTASFGMTLLDRFPFLDMLPHFVMKWRRMAEDLHYQVKGAYIECCRSGLQSSSWNWSHAAQQRSEAKELPWEDICYSIGELYVAGIHTTKMVLENFIEASVLYPDMVDKAQAELDSVVGTDRLPSFDDMDQLPYIKALISELLRWRTISTIGVPHTVIQNDEYMGYFIPAGATVVANQFGMNMDDTIFEEPAKFNPDRYLQNTELPVSAFGFGRRSCPGSRLAEGSLFIVISRLLWGYKISSSKVNKNLLNESSSIPREATIRVRTPRHQQIIEKEWADSKIDKIDVLGDIRRGLQSNNMAGN</sequence>
<dbReference type="Pfam" id="PF00067">
    <property type="entry name" value="p450"/>
    <property type="match status" value="1"/>
</dbReference>
<accession>A0ABR3XEK1</accession>
<evidence type="ECO:0000313" key="10">
    <source>
        <dbReference type="Proteomes" id="UP001583193"/>
    </source>
</evidence>
<evidence type="ECO:0000256" key="3">
    <source>
        <dbReference type="ARBA" id="ARBA00022617"/>
    </source>
</evidence>
<dbReference type="PRINTS" id="PR00463">
    <property type="entry name" value="EP450I"/>
</dbReference>
<reference evidence="9 10" key="1">
    <citation type="journal article" date="2024" name="IMA Fungus">
        <title>IMA Genome - F19 : A genome assembly and annotation guide to empower mycologists, including annotated draft genome sequences of Ceratocystis pirilliformis, Diaporthe australafricana, Fusarium ophioides, Paecilomyces lecythidis, and Sporothrix stenoceras.</title>
        <authorList>
            <person name="Aylward J."/>
            <person name="Wilson A.M."/>
            <person name="Visagie C.M."/>
            <person name="Spraker J."/>
            <person name="Barnes I."/>
            <person name="Buitendag C."/>
            <person name="Ceriani C."/>
            <person name="Del Mar Angel L."/>
            <person name="du Plessis D."/>
            <person name="Fuchs T."/>
            <person name="Gasser K."/>
            <person name="Kramer D."/>
            <person name="Li W."/>
            <person name="Munsamy K."/>
            <person name="Piso A."/>
            <person name="Price J.L."/>
            <person name="Sonnekus B."/>
            <person name="Thomas C."/>
            <person name="van der Nest A."/>
            <person name="van Dijk A."/>
            <person name="van Heerden A."/>
            <person name="van Vuuren N."/>
            <person name="Yilmaz N."/>
            <person name="Duong T.A."/>
            <person name="van der Merwe N.A."/>
            <person name="Wingfield M.J."/>
            <person name="Wingfield B.D."/>
        </authorList>
    </citation>
    <scope>NUCLEOTIDE SEQUENCE [LARGE SCALE GENOMIC DNA]</scope>
    <source>
        <strain evidence="9 10">CMW 18167</strain>
    </source>
</reference>
<keyword evidence="10" id="KW-1185">Reference proteome</keyword>
<dbReference type="Gene3D" id="1.10.630.10">
    <property type="entry name" value="Cytochrome P450"/>
    <property type="match status" value="1"/>
</dbReference>
<dbReference type="InterPro" id="IPR050364">
    <property type="entry name" value="Cytochrome_P450_fung"/>
</dbReference>
<comment type="caution">
    <text evidence="9">The sequence shown here is derived from an EMBL/GenBank/DDBJ whole genome shotgun (WGS) entry which is preliminary data.</text>
</comment>
<dbReference type="PANTHER" id="PTHR46300:SF1">
    <property type="entry name" value="P450, PUTATIVE (EUROFUNG)-RELATED"/>
    <property type="match status" value="1"/>
</dbReference>
<dbReference type="Proteomes" id="UP001583193">
    <property type="component" value="Unassembled WGS sequence"/>
</dbReference>
<evidence type="ECO:0000256" key="7">
    <source>
        <dbReference type="ARBA" id="ARBA00023033"/>
    </source>
</evidence>
<evidence type="ECO:0000256" key="4">
    <source>
        <dbReference type="ARBA" id="ARBA00022723"/>
    </source>
</evidence>
<dbReference type="InterPro" id="IPR001128">
    <property type="entry name" value="Cyt_P450"/>
</dbReference>
<evidence type="ECO:0000256" key="5">
    <source>
        <dbReference type="ARBA" id="ARBA00023002"/>
    </source>
</evidence>
<dbReference type="SUPFAM" id="SSF48264">
    <property type="entry name" value="Cytochrome P450"/>
    <property type="match status" value="1"/>
</dbReference>
<keyword evidence="4 8" id="KW-0479">Metal-binding</keyword>
<comment type="similarity">
    <text evidence="2 8">Belongs to the cytochrome P450 family.</text>
</comment>
<keyword evidence="6 8" id="KW-0408">Iron</keyword>
<organism evidence="9 10">
    <name type="scientific">Paecilomyces lecythidis</name>
    <dbReference type="NCBI Taxonomy" id="3004212"/>
    <lineage>
        <taxon>Eukaryota</taxon>
        <taxon>Fungi</taxon>
        <taxon>Dikarya</taxon>
        <taxon>Ascomycota</taxon>
        <taxon>Pezizomycotina</taxon>
        <taxon>Eurotiomycetes</taxon>
        <taxon>Eurotiomycetidae</taxon>
        <taxon>Eurotiales</taxon>
        <taxon>Thermoascaceae</taxon>
        <taxon>Paecilomyces</taxon>
    </lineage>
</organism>
<keyword evidence="5 8" id="KW-0560">Oxidoreductase</keyword>
<evidence type="ECO:0000256" key="6">
    <source>
        <dbReference type="ARBA" id="ARBA00023004"/>
    </source>
</evidence>
<dbReference type="InterPro" id="IPR002401">
    <property type="entry name" value="Cyt_P450_E_grp-I"/>
</dbReference>
<name>A0ABR3XEK1_9EURO</name>
<evidence type="ECO:0000256" key="1">
    <source>
        <dbReference type="ARBA" id="ARBA00001971"/>
    </source>
</evidence>
<dbReference type="InterPro" id="IPR017972">
    <property type="entry name" value="Cyt_P450_CS"/>
</dbReference>
<dbReference type="InterPro" id="IPR036396">
    <property type="entry name" value="Cyt_P450_sf"/>
</dbReference>
<proteinExistence type="inferred from homology"/>
<evidence type="ECO:0008006" key="11">
    <source>
        <dbReference type="Google" id="ProtNLM"/>
    </source>
</evidence>
<evidence type="ECO:0000313" key="9">
    <source>
        <dbReference type="EMBL" id="KAL1874107.1"/>
    </source>
</evidence>
<comment type="cofactor">
    <cofactor evidence="1">
        <name>heme</name>
        <dbReference type="ChEBI" id="CHEBI:30413"/>
    </cofactor>
</comment>
<evidence type="ECO:0000256" key="8">
    <source>
        <dbReference type="RuleBase" id="RU000461"/>
    </source>
</evidence>
<dbReference type="EMBL" id="JAVDPF010000020">
    <property type="protein sequence ID" value="KAL1874107.1"/>
    <property type="molecule type" value="Genomic_DNA"/>
</dbReference>
<dbReference type="PANTHER" id="PTHR46300">
    <property type="entry name" value="P450, PUTATIVE (EUROFUNG)-RELATED-RELATED"/>
    <property type="match status" value="1"/>
</dbReference>